<proteinExistence type="predicted"/>
<organism evidence="1 2">
    <name type="scientific">Prorocentrum cordatum</name>
    <dbReference type="NCBI Taxonomy" id="2364126"/>
    <lineage>
        <taxon>Eukaryota</taxon>
        <taxon>Sar</taxon>
        <taxon>Alveolata</taxon>
        <taxon>Dinophyceae</taxon>
        <taxon>Prorocentrales</taxon>
        <taxon>Prorocentraceae</taxon>
        <taxon>Prorocentrum</taxon>
    </lineage>
</organism>
<dbReference type="Proteomes" id="UP001189429">
    <property type="component" value="Unassembled WGS sequence"/>
</dbReference>
<name>A0ABN9UM30_9DINO</name>
<dbReference type="EMBL" id="CAUYUJ010016026">
    <property type="protein sequence ID" value="CAK0860954.1"/>
    <property type="molecule type" value="Genomic_DNA"/>
</dbReference>
<evidence type="ECO:0000313" key="2">
    <source>
        <dbReference type="Proteomes" id="UP001189429"/>
    </source>
</evidence>
<protein>
    <recommendedName>
        <fullName evidence="3">Subtilisin</fullName>
    </recommendedName>
</protein>
<evidence type="ECO:0008006" key="3">
    <source>
        <dbReference type="Google" id="ProtNLM"/>
    </source>
</evidence>
<gene>
    <name evidence="1" type="ORF">PCOR1329_LOCUS49769</name>
</gene>
<reference evidence="1" key="1">
    <citation type="submission" date="2023-10" db="EMBL/GenBank/DDBJ databases">
        <authorList>
            <person name="Chen Y."/>
            <person name="Shah S."/>
            <person name="Dougan E. K."/>
            <person name="Thang M."/>
            <person name="Chan C."/>
        </authorList>
    </citation>
    <scope>NUCLEOTIDE SEQUENCE [LARGE SCALE GENOMIC DNA]</scope>
</reference>
<accession>A0ABN9UM30</accession>
<comment type="caution">
    <text evidence="1">The sequence shown here is derived from an EMBL/GenBank/DDBJ whole genome shotgun (WGS) entry which is preliminary data.</text>
</comment>
<evidence type="ECO:0000313" key="1">
    <source>
        <dbReference type="EMBL" id="CAK0860954.1"/>
    </source>
</evidence>
<sequence>MGGRPRGVCEAGARRVRRPVRCLRKAQTDMKAADLKNSIVYGDSGQWYTFNQTAKEEDAPDQWFVGGIIIVESLRGVRESGGTAIVAFGSDHEMEPPRRPGQIQKPISHVHRDLPRAPGSPALLPVV</sequence>
<keyword evidence="2" id="KW-1185">Reference proteome</keyword>